<dbReference type="Proteomes" id="UP000018467">
    <property type="component" value="Unassembled WGS sequence"/>
</dbReference>
<evidence type="ECO:0000256" key="9">
    <source>
        <dbReference type="SAM" id="Coils"/>
    </source>
</evidence>
<keyword evidence="4" id="KW-0732">Signal</keyword>
<organism evidence="12 13">
    <name type="scientific">Astyanax mexicanus</name>
    <name type="common">Blind cave fish</name>
    <name type="synonym">Astyanax fasciatus mexicanus</name>
    <dbReference type="NCBI Taxonomy" id="7994"/>
    <lineage>
        <taxon>Eukaryota</taxon>
        <taxon>Metazoa</taxon>
        <taxon>Chordata</taxon>
        <taxon>Craniata</taxon>
        <taxon>Vertebrata</taxon>
        <taxon>Euteleostomi</taxon>
        <taxon>Actinopterygii</taxon>
        <taxon>Neopterygii</taxon>
        <taxon>Teleostei</taxon>
        <taxon>Ostariophysi</taxon>
        <taxon>Characiformes</taxon>
        <taxon>Characoidei</taxon>
        <taxon>Acestrorhamphidae</taxon>
        <taxon>Acestrorhamphinae</taxon>
        <taxon>Astyanax</taxon>
    </lineage>
</organism>
<evidence type="ECO:0000256" key="6">
    <source>
        <dbReference type="ARBA" id="ARBA00023084"/>
    </source>
</evidence>
<evidence type="ECO:0000256" key="3">
    <source>
        <dbReference type="ARBA" id="ARBA00022696"/>
    </source>
</evidence>
<sequence>MSQHVGQSEVFICVVLCLGESDVCRDQRKMKLQHSLLYLCVVISSALSQNEESPGLGPRGARPIEHGYKADKCATEKEWPICTDEDWGRKCPSGCRIQGLLDTTDHELLSKIQKIRKLLDEGKKMHRSADQVSKETYNYLRERLVSGSDNDNRFADLAEQLRQRIVEMKIKIDRQLKVLEALKSQVKKQVIAMQRLEVDIDIKLRSCKGSCASYAEFSVDKESYVALDKQLDRLDTMQVQSVETVSSLRVMKSRPMKDVVVPSIYKSGMTGTDRAEQKKPLFTDVGQIQLSLEAEGSTAKTPLIVSKVPTGTGPIAPSTSGVSCTKTVRKVVTHTKDGLQEKYETVSSGGPGCDNLQKLGLSERDSKSITTFSRGDADLGDFGGDFFKQLGTGGSSSSSTFSSSSSSSSSSKTILTGGSKGFVSNTKTVLSTSSPFGDDLGAFLNADVEDDLPDIHARSLKSRDERKDGFVGGVCGSKRSIHSQKRPSGQQGRFEQCPANKYPMCSDEEEESKCPSGCRMQGLLDKLDDDIHERLHKICKNTQKYNHATSSTMLQSAQFYEAQRKILIKTYMQELRYADGAQRLHRNLTLLSERSSKLFSELQRYHSQILEQITEMHRLEVDIDIKLRACKGSCKQTFDHTIDHQTFKTMEDHMARFDLSSINQEPFTLDKKIKLQPVVRPPVSLTYRKIPLVRSRLLTKFEDIEQNQVVLDELLDDISNSGGQ</sequence>
<dbReference type="PANTHER" id="PTHR47221:SF6">
    <property type="entry name" value="FIBRINOGEN ALPHA CHAIN"/>
    <property type="match status" value="1"/>
</dbReference>
<reference evidence="13" key="2">
    <citation type="journal article" date="2014" name="Nat. Commun.">
        <title>The cavefish genome reveals candidate genes for eye loss.</title>
        <authorList>
            <person name="McGaugh S.E."/>
            <person name="Gross J.B."/>
            <person name="Aken B."/>
            <person name="Blin M."/>
            <person name="Borowsky R."/>
            <person name="Chalopin D."/>
            <person name="Hinaux H."/>
            <person name="Jeffery W.R."/>
            <person name="Keene A."/>
            <person name="Ma L."/>
            <person name="Minx P."/>
            <person name="Murphy D."/>
            <person name="O'Quin K.E."/>
            <person name="Retaux S."/>
            <person name="Rohner N."/>
            <person name="Searle S.M."/>
            <person name="Stahl B.A."/>
            <person name="Tabin C."/>
            <person name="Volff J.N."/>
            <person name="Yoshizawa M."/>
            <person name="Warren W.C."/>
        </authorList>
    </citation>
    <scope>NUCLEOTIDE SEQUENCE [LARGE SCALE GENOMIC DNA]</scope>
    <source>
        <strain evidence="13">female</strain>
    </source>
</reference>
<feature type="coiled-coil region" evidence="9">
    <location>
        <begin position="158"/>
        <end position="199"/>
    </location>
</feature>
<name>A0A3B1JVV7_ASTMX</name>
<evidence type="ECO:0000313" key="13">
    <source>
        <dbReference type="Proteomes" id="UP000018467"/>
    </source>
</evidence>
<keyword evidence="6" id="KW-0094">Blood coagulation</keyword>
<reference evidence="12" key="3">
    <citation type="submission" date="2025-08" db="UniProtKB">
        <authorList>
            <consortium name="Ensembl"/>
        </authorList>
    </citation>
    <scope>IDENTIFICATION</scope>
</reference>
<dbReference type="InterPro" id="IPR037579">
    <property type="entry name" value="FIB_ANG-like"/>
</dbReference>
<dbReference type="GO" id="GO:0030674">
    <property type="term" value="F:protein-macromolecule adaptor activity"/>
    <property type="evidence" value="ECO:0007669"/>
    <property type="project" value="TreeGrafter"/>
</dbReference>
<dbReference type="Ensembl" id="ENSAMXT00000057431.1">
    <property type="protein sequence ID" value="ENSAMXP00000045861.1"/>
    <property type="gene ID" value="ENSAMXG00000032896.1"/>
</dbReference>
<dbReference type="GO" id="GO:0072377">
    <property type="term" value="P:blood coagulation, common pathway"/>
    <property type="evidence" value="ECO:0007669"/>
    <property type="project" value="TreeGrafter"/>
</dbReference>
<comment type="subcellular location">
    <subcellularLocation>
        <location evidence="1">Secreted</location>
    </subcellularLocation>
</comment>
<evidence type="ECO:0000256" key="1">
    <source>
        <dbReference type="ARBA" id="ARBA00004613"/>
    </source>
</evidence>
<evidence type="ECO:0000256" key="5">
    <source>
        <dbReference type="ARBA" id="ARBA00023054"/>
    </source>
</evidence>
<dbReference type="InterPro" id="IPR012290">
    <property type="entry name" value="Fibrinogen_a/b/g_coil_dom"/>
</dbReference>
<dbReference type="GO" id="GO:0005102">
    <property type="term" value="F:signaling receptor binding"/>
    <property type="evidence" value="ECO:0007669"/>
    <property type="project" value="InterPro"/>
</dbReference>
<dbReference type="GeneTree" id="ENSGT00940000157467"/>
<dbReference type="Pfam" id="PF08702">
    <property type="entry name" value="Fib_alpha"/>
    <property type="match status" value="2"/>
</dbReference>
<dbReference type="GO" id="GO:0070527">
    <property type="term" value="P:platelet aggregation"/>
    <property type="evidence" value="ECO:0007669"/>
    <property type="project" value="TreeGrafter"/>
</dbReference>
<keyword evidence="13" id="KW-1185">Reference proteome</keyword>
<protein>
    <submittedName>
        <fullName evidence="12">Fibrinogen alpha chain</fullName>
    </submittedName>
</protein>
<dbReference type="GO" id="GO:0005201">
    <property type="term" value="F:extracellular matrix structural constituent"/>
    <property type="evidence" value="ECO:0007669"/>
    <property type="project" value="TreeGrafter"/>
</dbReference>
<dbReference type="Gene3D" id="1.20.5.50">
    <property type="match status" value="2"/>
</dbReference>
<dbReference type="SUPFAM" id="SSF58010">
    <property type="entry name" value="Fibrinogen coiled-coil and central regions"/>
    <property type="match status" value="2"/>
</dbReference>
<evidence type="ECO:0000256" key="2">
    <source>
        <dbReference type="ARBA" id="ARBA00022525"/>
    </source>
</evidence>
<evidence type="ECO:0000256" key="7">
    <source>
        <dbReference type="ARBA" id="ARBA00023157"/>
    </source>
</evidence>
<dbReference type="AlphaFoldDB" id="A0A3B1JVV7"/>
<evidence type="ECO:0000259" key="11">
    <source>
        <dbReference type="SMART" id="SM01212"/>
    </source>
</evidence>
<feature type="region of interest" description="Disordered" evidence="10">
    <location>
        <begin position="471"/>
        <end position="497"/>
    </location>
</feature>
<evidence type="ECO:0000256" key="10">
    <source>
        <dbReference type="SAM" id="MobiDB-lite"/>
    </source>
</evidence>
<dbReference type="SMART" id="SM01212">
    <property type="entry name" value="Fib_alpha"/>
    <property type="match status" value="2"/>
</dbReference>
<feature type="compositionally biased region" description="Low complexity" evidence="10">
    <location>
        <begin position="395"/>
        <end position="417"/>
    </location>
</feature>
<evidence type="ECO:0000256" key="4">
    <source>
        <dbReference type="ARBA" id="ARBA00022729"/>
    </source>
</evidence>
<accession>A0A3B1JVV7</accession>
<dbReference type="GO" id="GO:0034116">
    <property type="term" value="P:positive regulation of heterotypic cell-cell adhesion"/>
    <property type="evidence" value="ECO:0007669"/>
    <property type="project" value="TreeGrafter"/>
</dbReference>
<proteinExistence type="predicted"/>
<comment type="subunit">
    <text evidence="8">Heterohexamer; disulfide linked. Contains 2 sets of 3 non-identical chains (alpha, beta and gamma). The 2 heterotrimers are in head to head conformation with the N-termini in a small central domain.</text>
</comment>
<dbReference type="PANTHER" id="PTHR47221">
    <property type="entry name" value="FIBRINOGEN ALPHA CHAIN"/>
    <property type="match status" value="1"/>
</dbReference>
<dbReference type="STRING" id="7994.ENSAMXP00000045861"/>
<keyword evidence="5 9" id="KW-0175">Coiled coil</keyword>
<dbReference type="GO" id="GO:0042730">
    <property type="term" value="P:fibrinolysis"/>
    <property type="evidence" value="ECO:0007669"/>
    <property type="project" value="TreeGrafter"/>
</dbReference>
<feature type="domain" description="Fibrinogen alpha/beta/gamma chain coiled coil" evidence="11">
    <location>
        <begin position="75"/>
        <end position="219"/>
    </location>
</feature>
<dbReference type="GO" id="GO:0005577">
    <property type="term" value="C:fibrinogen complex"/>
    <property type="evidence" value="ECO:0007669"/>
    <property type="project" value="InterPro"/>
</dbReference>
<evidence type="ECO:0000256" key="8">
    <source>
        <dbReference type="ARBA" id="ARBA00025974"/>
    </source>
</evidence>
<keyword evidence="7" id="KW-1015">Disulfide bond</keyword>
<evidence type="ECO:0000313" key="12">
    <source>
        <dbReference type="Ensembl" id="ENSAMXP00000045861.1"/>
    </source>
</evidence>
<dbReference type="FunCoup" id="A0A3B1JVV7">
    <property type="interactions" value="1044"/>
</dbReference>
<keyword evidence="3" id="KW-0356">Hemostasis</keyword>
<feature type="domain" description="Fibrinogen alpha/beta/gamma chain coiled coil" evidence="11">
    <location>
        <begin position="498"/>
        <end position="642"/>
    </location>
</feature>
<dbReference type="InParanoid" id="A0A3B1JVV7"/>
<feature type="region of interest" description="Disordered" evidence="10">
    <location>
        <begin position="393"/>
        <end position="417"/>
    </location>
</feature>
<reference evidence="12" key="4">
    <citation type="submission" date="2025-09" db="UniProtKB">
        <authorList>
            <consortium name="Ensembl"/>
        </authorList>
    </citation>
    <scope>IDENTIFICATION</scope>
</reference>
<dbReference type="GO" id="GO:0051258">
    <property type="term" value="P:protein polymerization"/>
    <property type="evidence" value="ECO:0007669"/>
    <property type="project" value="InterPro"/>
</dbReference>
<reference evidence="13" key="1">
    <citation type="submission" date="2013-03" db="EMBL/GenBank/DDBJ databases">
        <authorList>
            <person name="Jeffery W."/>
            <person name="Warren W."/>
            <person name="Wilson R.K."/>
        </authorList>
    </citation>
    <scope>NUCLEOTIDE SEQUENCE</scope>
    <source>
        <strain evidence="13">female</strain>
    </source>
</reference>
<keyword evidence="2" id="KW-0964">Secreted</keyword>